<keyword evidence="1" id="KW-0472">Membrane</keyword>
<sequence length="398" mass="44855">MPAVMMLSMPAILGTLILVALRVLVSMLSRFLAKHLYDLKLRDEYAREVLRLICESFSKLDQNQFVQSNAMEATFPAIKNGITVIVKEIITKAKDNMVWSNTDPEDSSRNIFACAVAHRQEEVARFLYEFAEDTNMFITIDKDGNNILHLAAKLSPRYQLDCISGSVLQLQSELRWFKGVEEIIPRSHHEHRNFNSETPLEVFVREHQDLLKEAKEWVKKTAESSTVVSALIITITFAAAFTVPGGNDQSAGFPIFLHKTPIPFMVFMVSDAISLFAASSSVIMFLGILTSRFGYKDFHKSLPIRLVMGLSSLFISIATMTMAFCAALVILLGGRLWVVIPITLLAGIPVTFFVLLQFPLLVEIYVSTSRPNIFDREVSSWKRIMKDMFLGLGAFEQR</sequence>
<proteinExistence type="predicted"/>
<organism evidence="3 4">
    <name type="scientific">Rubroshorea leprosula</name>
    <dbReference type="NCBI Taxonomy" id="152421"/>
    <lineage>
        <taxon>Eukaryota</taxon>
        <taxon>Viridiplantae</taxon>
        <taxon>Streptophyta</taxon>
        <taxon>Embryophyta</taxon>
        <taxon>Tracheophyta</taxon>
        <taxon>Spermatophyta</taxon>
        <taxon>Magnoliopsida</taxon>
        <taxon>eudicotyledons</taxon>
        <taxon>Gunneridae</taxon>
        <taxon>Pentapetalae</taxon>
        <taxon>rosids</taxon>
        <taxon>malvids</taxon>
        <taxon>Malvales</taxon>
        <taxon>Dipterocarpaceae</taxon>
        <taxon>Rubroshorea</taxon>
    </lineage>
</organism>
<keyword evidence="1" id="KW-0812">Transmembrane</keyword>
<keyword evidence="4" id="KW-1185">Reference proteome</keyword>
<protein>
    <recommendedName>
        <fullName evidence="2">PGG domain-containing protein</fullName>
    </recommendedName>
</protein>
<evidence type="ECO:0000256" key="1">
    <source>
        <dbReference type="SAM" id="Phobius"/>
    </source>
</evidence>
<feature type="transmembrane region" description="Helical" evidence="1">
    <location>
        <begin position="338"/>
        <end position="362"/>
    </location>
</feature>
<gene>
    <name evidence="3" type="ORF">SLEP1_g46712</name>
</gene>
<feature type="transmembrane region" description="Helical" evidence="1">
    <location>
        <begin position="310"/>
        <end position="332"/>
    </location>
</feature>
<dbReference type="GO" id="GO:0016020">
    <property type="term" value="C:membrane"/>
    <property type="evidence" value="ECO:0007669"/>
    <property type="project" value="TreeGrafter"/>
</dbReference>
<feature type="transmembrane region" description="Helical" evidence="1">
    <location>
        <begin position="264"/>
        <end position="289"/>
    </location>
</feature>
<feature type="transmembrane region" description="Helical" evidence="1">
    <location>
        <begin position="12"/>
        <end position="33"/>
    </location>
</feature>
<dbReference type="PANTHER" id="PTHR24177:SF329">
    <property type="entry name" value="ANKYRIN REPEAT PROTEIN"/>
    <property type="match status" value="1"/>
</dbReference>
<dbReference type="Pfam" id="PF13962">
    <property type="entry name" value="PGG"/>
    <property type="match status" value="1"/>
</dbReference>
<dbReference type="InterPro" id="IPR026961">
    <property type="entry name" value="PGG_dom"/>
</dbReference>
<dbReference type="AlphaFoldDB" id="A0AAV5LNY6"/>
<dbReference type="InterPro" id="IPR036770">
    <property type="entry name" value="Ankyrin_rpt-contain_sf"/>
</dbReference>
<dbReference type="PANTHER" id="PTHR24177">
    <property type="entry name" value="CASKIN"/>
    <property type="match status" value="1"/>
</dbReference>
<dbReference type="Gene3D" id="1.25.40.20">
    <property type="entry name" value="Ankyrin repeat-containing domain"/>
    <property type="match status" value="1"/>
</dbReference>
<dbReference type="EMBL" id="BPVZ01000131">
    <property type="protein sequence ID" value="GKV38849.1"/>
    <property type="molecule type" value="Genomic_DNA"/>
</dbReference>
<feature type="domain" description="PGG" evidence="2">
    <location>
        <begin position="215"/>
        <end position="330"/>
    </location>
</feature>
<name>A0AAV5LNY6_9ROSI</name>
<accession>A0AAV5LNY6</accession>
<evidence type="ECO:0000259" key="2">
    <source>
        <dbReference type="Pfam" id="PF13962"/>
    </source>
</evidence>
<dbReference type="Proteomes" id="UP001054252">
    <property type="component" value="Unassembled WGS sequence"/>
</dbReference>
<dbReference type="SUPFAM" id="SSF140860">
    <property type="entry name" value="Pseudo ankyrin repeat-like"/>
    <property type="match status" value="1"/>
</dbReference>
<evidence type="ECO:0000313" key="3">
    <source>
        <dbReference type="EMBL" id="GKV38849.1"/>
    </source>
</evidence>
<comment type="caution">
    <text evidence="3">The sequence shown here is derived from an EMBL/GenBank/DDBJ whole genome shotgun (WGS) entry which is preliminary data.</text>
</comment>
<evidence type="ECO:0000313" key="4">
    <source>
        <dbReference type="Proteomes" id="UP001054252"/>
    </source>
</evidence>
<reference evidence="3 4" key="1">
    <citation type="journal article" date="2021" name="Commun. Biol.">
        <title>The genome of Shorea leprosula (Dipterocarpaceae) highlights the ecological relevance of drought in aseasonal tropical rainforests.</title>
        <authorList>
            <person name="Ng K.K.S."/>
            <person name="Kobayashi M.J."/>
            <person name="Fawcett J.A."/>
            <person name="Hatakeyama M."/>
            <person name="Paape T."/>
            <person name="Ng C.H."/>
            <person name="Ang C.C."/>
            <person name="Tnah L.H."/>
            <person name="Lee C.T."/>
            <person name="Nishiyama T."/>
            <person name="Sese J."/>
            <person name="O'Brien M.J."/>
            <person name="Copetti D."/>
            <person name="Mohd Noor M.I."/>
            <person name="Ong R.C."/>
            <person name="Putra M."/>
            <person name="Sireger I.Z."/>
            <person name="Indrioko S."/>
            <person name="Kosugi Y."/>
            <person name="Izuno A."/>
            <person name="Isagi Y."/>
            <person name="Lee S.L."/>
            <person name="Shimizu K.K."/>
        </authorList>
    </citation>
    <scope>NUCLEOTIDE SEQUENCE [LARGE SCALE GENOMIC DNA]</scope>
    <source>
        <strain evidence="3">214</strain>
    </source>
</reference>
<keyword evidence="1" id="KW-1133">Transmembrane helix</keyword>
<feature type="transmembrane region" description="Helical" evidence="1">
    <location>
        <begin position="225"/>
        <end position="244"/>
    </location>
</feature>